<gene>
    <name evidence="1" type="ORF">F2P81_023270</name>
</gene>
<evidence type="ECO:0000313" key="1">
    <source>
        <dbReference type="EMBL" id="KAF0024468.1"/>
    </source>
</evidence>
<dbReference type="EMBL" id="VEVO01000021">
    <property type="protein sequence ID" value="KAF0024468.1"/>
    <property type="molecule type" value="Genomic_DNA"/>
</dbReference>
<accession>A0A6A4RX26</accession>
<reference evidence="1 2" key="1">
    <citation type="submission" date="2019-06" db="EMBL/GenBank/DDBJ databases">
        <title>Draft genomes of female and male turbot (Scophthalmus maximus).</title>
        <authorList>
            <person name="Xu H."/>
            <person name="Xu X.-W."/>
            <person name="Shao C."/>
            <person name="Chen S."/>
        </authorList>
    </citation>
    <scope>NUCLEOTIDE SEQUENCE [LARGE SCALE GENOMIC DNA]</scope>
    <source>
        <strain evidence="1">Ysfricsl-2016a</strain>
        <tissue evidence="1">Blood</tissue>
    </source>
</reference>
<proteinExistence type="predicted"/>
<comment type="caution">
    <text evidence="1">The sequence shown here is derived from an EMBL/GenBank/DDBJ whole genome shotgun (WGS) entry which is preliminary data.</text>
</comment>
<name>A0A6A4RX26_SCOMX</name>
<organism evidence="1 2">
    <name type="scientific">Scophthalmus maximus</name>
    <name type="common">Turbot</name>
    <name type="synonym">Psetta maxima</name>
    <dbReference type="NCBI Taxonomy" id="52904"/>
    <lineage>
        <taxon>Eukaryota</taxon>
        <taxon>Metazoa</taxon>
        <taxon>Chordata</taxon>
        <taxon>Craniata</taxon>
        <taxon>Vertebrata</taxon>
        <taxon>Euteleostomi</taxon>
        <taxon>Actinopterygii</taxon>
        <taxon>Neopterygii</taxon>
        <taxon>Teleostei</taxon>
        <taxon>Neoteleostei</taxon>
        <taxon>Acanthomorphata</taxon>
        <taxon>Carangaria</taxon>
        <taxon>Pleuronectiformes</taxon>
        <taxon>Pleuronectoidei</taxon>
        <taxon>Scophthalmidae</taxon>
        <taxon>Scophthalmus</taxon>
    </lineage>
</organism>
<dbReference type="AlphaFoldDB" id="A0A6A4RX26"/>
<sequence>MRNSPELYSRAVKGAALVHVNEFTQWKGPIGLNKETVLHEAHAGPIAGIHICQSRVSEVQHQRELVSLETPQQATEKRRRIQLTVVS</sequence>
<dbReference type="Proteomes" id="UP000438429">
    <property type="component" value="Unassembled WGS sequence"/>
</dbReference>
<protein>
    <submittedName>
        <fullName evidence="1">Uncharacterized protein</fullName>
    </submittedName>
</protein>
<evidence type="ECO:0000313" key="2">
    <source>
        <dbReference type="Proteomes" id="UP000438429"/>
    </source>
</evidence>